<dbReference type="InterPro" id="IPR048846">
    <property type="entry name" value="PaaX-like_central"/>
</dbReference>
<organism evidence="2 3">
    <name type="scientific">Candidatus Wildermuthbacteria bacterium RIFCSPHIGHO2_02_FULL_49_9</name>
    <dbReference type="NCBI Taxonomy" id="1802456"/>
    <lineage>
        <taxon>Bacteria</taxon>
        <taxon>Candidatus Wildermuthiibacteriota</taxon>
    </lineage>
</organism>
<evidence type="ECO:0000259" key="1">
    <source>
        <dbReference type="Pfam" id="PF20803"/>
    </source>
</evidence>
<gene>
    <name evidence="2" type="ORF">A3D64_00290</name>
</gene>
<reference evidence="2 3" key="1">
    <citation type="journal article" date="2016" name="Nat. Commun.">
        <title>Thousands of microbial genomes shed light on interconnected biogeochemical processes in an aquifer system.</title>
        <authorList>
            <person name="Anantharaman K."/>
            <person name="Brown C.T."/>
            <person name="Hug L.A."/>
            <person name="Sharon I."/>
            <person name="Castelle C.J."/>
            <person name="Probst A.J."/>
            <person name="Thomas B.C."/>
            <person name="Singh A."/>
            <person name="Wilkins M.J."/>
            <person name="Karaoz U."/>
            <person name="Brodie E.L."/>
            <person name="Williams K.H."/>
            <person name="Hubbard S.S."/>
            <person name="Banfield J.F."/>
        </authorList>
    </citation>
    <scope>NUCLEOTIDE SEQUENCE [LARGE SCALE GENOMIC DNA]</scope>
</reference>
<dbReference type="AlphaFoldDB" id="A0A1G2REC2"/>
<dbReference type="Proteomes" id="UP000178613">
    <property type="component" value="Unassembled WGS sequence"/>
</dbReference>
<sequence length="181" mass="21304">MKKPRFTEEFLWQLHELLESATSAYGSLAPRSWKDIVAPEWRELRLAYEKKKRARSFNQFISYLTERGYINIPAGESVGGIRLTAKGNQKALEGSMKGRELPLRKDDKMIMLMYDIPKRKQHVRQAFRGALEYLDYQMLQKSVWVSAKDVLEETERAVREYDLENCVNLFVIEKIRIGEKR</sequence>
<evidence type="ECO:0000313" key="3">
    <source>
        <dbReference type="Proteomes" id="UP000178613"/>
    </source>
</evidence>
<dbReference type="EMBL" id="MHUB01000014">
    <property type="protein sequence ID" value="OHA70888.1"/>
    <property type="molecule type" value="Genomic_DNA"/>
</dbReference>
<dbReference type="Gene3D" id="3.30.70.2650">
    <property type="match status" value="1"/>
</dbReference>
<feature type="domain" description="Transcriptional repressor PaaX-like central Cas2-like" evidence="1">
    <location>
        <begin position="106"/>
        <end position="176"/>
    </location>
</feature>
<evidence type="ECO:0000313" key="2">
    <source>
        <dbReference type="EMBL" id="OHA70888.1"/>
    </source>
</evidence>
<dbReference type="Pfam" id="PF20803">
    <property type="entry name" value="PaaX_M"/>
    <property type="match status" value="1"/>
</dbReference>
<name>A0A1G2REC2_9BACT</name>
<protein>
    <recommendedName>
        <fullName evidence="1">Transcriptional repressor PaaX-like central Cas2-like domain-containing protein</fullName>
    </recommendedName>
</protein>
<comment type="caution">
    <text evidence="2">The sequence shown here is derived from an EMBL/GenBank/DDBJ whole genome shotgun (WGS) entry which is preliminary data.</text>
</comment>
<accession>A0A1G2REC2</accession>
<proteinExistence type="predicted"/>